<evidence type="ECO:0000256" key="4">
    <source>
        <dbReference type="ARBA" id="ARBA00022989"/>
    </source>
</evidence>
<feature type="transmembrane region" description="Helical" evidence="7">
    <location>
        <begin position="433"/>
        <end position="456"/>
    </location>
</feature>
<dbReference type="PANTHER" id="PTHR22950:SF666">
    <property type="entry name" value="VACUOLAR AMINO ACID TRANSPORTER 4"/>
    <property type="match status" value="1"/>
</dbReference>
<comment type="subcellular location">
    <subcellularLocation>
        <location evidence="1">Membrane</location>
        <topology evidence="1">Multi-pass membrane protein</topology>
    </subcellularLocation>
</comment>
<evidence type="ECO:0000256" key="6">
    <source>
        <dbReference type="SAM" id="MobiDB-lite"/>
    </source>
</evidence>
<evidence type="ECO:0000256" key="7">
    <source>
        <dbReference type="SAM" id="Phobius"/>
    </source>
</evidence>
<gene>
    <name evidence="9" type="primary">ABSGL_13208.1 scaffold 13659</name>
</gene>
<reference evidence="9" key="1">
    <citation type="submission" date="2016-04" db="EMBL/GenBank/DDBJ databases">
        <authorList>
            <person name="Evans L.H."/>
            <person name="Alamgir A."/>
            <person name="Owens N."/>
            <person name="Weber N.D."/>
            <person name="Virtaneva K."/>
            <person name="Barbian K."/>
            <person name="Babar A."/>
            <person name="Rosenke K."/>
        </authorList>
    </citation>
    <scope>NUCLEOTIDE SEQUENCE [LARGE SCALE GENOMIC DNA]</scope>
    <source>
        <strain evidence="9">CBS 101.48</strain>
    </source>
</reference>
<feature type="region of interest" description="Disordered" evidence="6">
    <location>
        <begin position="137"/>
        <end position="162"/>
    </location>
</feature>
<dbReference type="STRING" id="4829.A0A168RYK7"/>
<feature type="region of interest" description="Disordered" evidence="6">
    <location>
        <begin position="205"/>
        <end position="241"/>
    </location>
</feature>
<evidence type="ECO:0000313" key="9">
    <source>
        <dbReference type="EMBL" id="SAM07565.1"/>
    </source>
</evidence>
<sequence length="618" mass="68574">MSSPLPTNAKPRGDGQDDYLEAPLSSSFNRHSSMARLADYGSSPTHSFATGHDLTQVPSHHSFASNLSTHDDKKLARAVKRHLVDSDTPSDAPASYASSLNDDSDSNHYTGSIHHLPGASITHDIYKWTENVDDQQARKKRSQSFLVPSQTHHDPSLARLKDPGGFRRHFVLDKAARQGKAPPHWMTRTFVEFLALYGHFGGEDLSEDDDDEDDDDDDTWRRRHDERTPLIRRPDDEQPQGNVTASKAVFLLIKAFFGTGPMFLPKAFANGGLFFSCTVLTFIAIISLYSFLLLVETRNKVPLSFGDIGGQLFGPSMRYFVLTTVTDCNMVVPLSYLIWGQIAVFVPLAMIRKIQKLSVFALLADLFILLGVVYLFYYDFLTLALRGVGQVDWVINPASFPMFVGTAVFTFEGVGLIIPITESMKDPREFPKVLSGTMIGLAVVFLAVGSISYLTFGKDVQTVILLNLPPTPVVNTLQGLYALAICLSIPLQLFPAIRIVETALFTRSGKNNPIVKWQKNILRFFTVVLSAAIAIVGSSDLDKFVSFIGSLCCVPLCFLFPPLFHYKAIARTWQQKAIDIAIMVFAIVCMTYTTMITVQLWFSDAPADTPPPMRCTPH</sequence>
<dbReference type="FunCoup" id="A0A168RYK7">
    <property type="interactions" value="93"/>
</dbReference>
<dbReference type="InterPro" id="IPR013057">
    <property type="entry name" value="AA_transpt_TM"/>
</dbReference>
<feature type="transmembrane region" description="Helical" evidence="7">
    <location>
        <begin position="398"/>
        <end position="421"/>
    </location>
</feature>
<name>A0A168RYK7_ABSGL</name>
<evidence type="ECO:0000256" key="2">
    <source>
        <dbReference type="ARBA" id="ARBA00008066"/>
    </source>
</evidence>
<comment type="similarity">
    <text evidence="2">Belongs to the amino acid/polyamine transporter 2 family.</text>
</comment>
<evidence type="ECO:0000256" key="3">
    <source>
        <dbReference type="ARBA" id="ARBA00022692"/>
    </source>
</evidence>
<evidence type="ECO:0000313" key="10">
    <source>
        <dbReference type="Proteomes" id="UP000078561"/>
    </source>
</evidence>
<feature type="transmembrane region" description="Helical" evidence="7">
    <location>
        <begin position="578"/>
        <end position="602"/>
    </location>
</feature>
<feature type="domain" description="Amino acid transporter transmembrane" evidence="8">
    <location>
        <begin position="332"/>
        <end position="598"/>
    </location>
</feature>
<feature type="region of interest" description="Disordered" evidence="6">
    <location>
        <begin position="1"/>
        <end position="26"/>
    </location>
</feature>
<feature type="transmembrane region" description="Helical" evidence="7">
    <location>
        <begin position="272"/>
        <end position="295"/>
    </location>
</feature>
<protein>
    <recommendedName>
        <fullName evidence="8">Amino acid transporter transmembrane domain-containing protein</fullName>
    </recommendedName>
</protein>
<evidence type="ECO:0000259" key="8">
    <source>
        <dbReference type="Pfam" id="PF01490"/>
    </source>
</evidence>
<dbReference type="EMBL" id="LT554760">
    <property type="protein sequence ID" value="SAM07565.1"/>
    <property type="molecule type" value="Genomic_DNA"/>
</dbReference>
<feature type="compositionally biased region" description="Acidic residues" evidence="6">
    <location>
        <begin position="205"/>
        <end position="218"/>
    </location>
</feature>
<feature type="region of interest" description="Disordered" evidence="6">
    <location>
        <begin position="81"/>
        <end position="103"/>
    </location>
</feature>
<feature type="transmembrane region" description="Helical" evidence="7">
    <location>
        <begin position="476"/>
        <end position="500"/>
    </location>
</feature>
<keyword evidence="10" id="KW-1185">Reference proteome</keyword>
<keyword evidence="5 7" id="KW-0472">Membrane</keyword>
<dbReference type="GO" id="GO:0005774">
    <property type="term" value="C:vacuolar membrane"/>
    <property type="evidence" value="ECO:0007669"/>
    <property type="project" value="TreeGrafter"/>
</dbReference>
<feature type="transmembrane region" description="Helical" evidence="7">
    <location>
        <begin position="521"/>
        <end position="538"/>
    </location>
</feature>
<evidence type="ECO:0000256" key="5">
    <source>
        <dbReference type="ARBA" id="ARBA00023136"/>
    </source>
</evidence>
<dbReference type="InParanoid" id="A0A168RYK7"/>
<feature type="compositionally biased region" description="Basic and acidic residues" evidence="6">
    <location>
        <begin position="151"/>
        <end position="162"/>
    </location>
</feature>
<dbReference type="GO" id="GO:0015179">
    <property type="term" value="F:L-amino acid transmembrane transporter activity"/>
    <property type="evidence" value="ECO:0007669"/>
    <property type="project" value="TreeGrafter"/>
</dbReference>
<feature type="transmembrane region" description="Helical" evidence="7">
    <location>
        <begin position="357"/>
        <end position="378"/>
    </location>
</feature>
<dbReference type="OrthoDB" id="1684102at2759"/>
<organism evidence="9">
    <name type="scientific">Absidia glauca</name>
    <name type="common">Pin mould</name>
    <dbReference type="NCBI Taxonomy" id="4829"/>
    <lineage>
        <taxon>Eukaryota</taxon>
        <taxon>Fungi</taxon>
        <taxon>Fungi incertae sedis</taxon>
        <taxon>Mucoromycota</taxon>
        <taxon>Mucoromycotina</taxon>
        <taxon>Mucoromycetes</taxon>
        <taxon>Mucorales</taxon>
        <taxon>Cunninghamellaceae</taxon>
        <taxon>Absidia</taxon>
    </lineage>
</organism>
<keyword evidence="3 7" id="KW-0812">Transmembrane</keyword>
<keyword evidence="4 7" id="KW-1133">Transmembrane helix</keyword>
<feature type="transmembrane region" description="Helical" evidence="7">
    <location>
        <begin position="544"/>
        <end position="566"/>
    </location>
</feature>
<feature type="transmembrane region" description="Helical" evidence="7">
    <location>
        <begin position="330"/>
        <end position="350"/>
    </location>
</feature>
<proteinExistence type="inferred from homology"/>
<dbReference type="PANTHER" id="PTHR22950">
    <property type="entry name" value="AMINO ACID TRANSPORTER"/>
    <property type="match status" value="1"/>
</dbReference>
<evidence type="ECO:0000256" key="1">
    <source>
        <dbReference type="ARBA" id="ARBA00004141"/>
    </source>
</evidence>
<accession>A0A168RYK7</accession>
<dbReference type="Proteomes" id="UP000078561">
    <property type="component" value="Unassembled WGS sequence"/>
</dbReference>
<dbReference type="AlphaFoldDB" id="A0A168RYK7"/>
<feature type="compositionally biased region" description="Basic and acidic residues" evidence="6">
    <location>
        <begin position="219"/>
        <end position="236"/>
    </location>
</feature>
<dbReference type="Pfam" id="PF01490">
    <property type="entry name" value="Aa_trans"/>
    <property type="match status" value="1"/>
</dbReference>